<dbReference type="SUPFAM" id="SSF56601">
    <property type="entry name" value="beta-lactamase/transpeptidase-like"/>
    <property type="match status" value="1"/>
</dbReference>
<name>A0ABS3YQT8_9BACT</name>
<comment type="subcellular location">
    <subcellularLocation>
        <location evidence="2">Cell membrane</location>
    </subcellularLocation>
    <subcellularLocation>
        <location evidence="1">Membrane</location>
        <topology evidence="1">Single-pass membrane protein</topology>
    </subcellularLocation>
</comment>
<dbReference type="EC" id="3.4.16.4" evidence="17"/>
<dbReference type="PANTHER" id="PTHR30627:SF2">
    <property type="entry name" value="PEPTIDOGLYCAN D,D-TRANSPEPTIDASE MRDA"/>
    <property type="match status" value="1"/>
</dbReference>
<keyword evidence="5 17" id="KW-0121">Carboxypeptidase</keyword>
<proteinExistence type="predicted"/>
<keyword evidence="18" id="KW-1185">Reference proteome</keyword>
<evidence type="ECO:0000256" key="11">
    <source>
        <dbReference type="ARBA" id="ARBA00022989"/>
    </source>
</evidence>
<protein>
    <submittedName>
        <fullName evidence="17">Penicillin-binding protein 2</fullName>
        <ecNumber evidence="17">3.4.16.4</ecNumber>
    </submittedName>
</protein>
<keyword evidence="6" id="KW-0645">Protease</keyword>
<evidence type="ECO:0000256" key="6">
    <source>
        <dbReference type="ARBA" id="ARBA00022670"/>
    </source>
</evidence>
<evidence type="ECO:0000256" key="13">
    <source>
        <dbReference type="ARBA" id="ARBA00023316"/>
    </source>
</evidence>
<dbReference type="InterPro" id="IPR005311">
    <property type="entry name" value="PBP_dimer"/>
</dbReference>
<accession>A0ABS3YQT8</accession>
<evidence type="ECO:0000259" key="15">
    <source>
        <dbReference type="Pfam" id="PF00905"/>
    </source>
</evidence>
<feature type="domain" description="Penicillin-binding protein dimerisation" evidence="16">
    <location>
        <begin position="52"/>
        <end position="218"/>
    </location>
</feature>
<dbReference type="InterPro" id="IPR017790">
    <property type="entry name" value="Penicillin-binding_protein_2"/>
</dbReference>
<dbReference type="NCBIfam" id="TIGR03423">
    <property type="entry name" value="pbp2_mrdA"/>
    <property type="match status" value="1"/>
</dbReference>
<dbReference type="Pfam" id="PF00905">
    <property type="entry name" value="Transpeptidase"/>
    <property type="match status" value="1"/>
</dbReference>
<evidence type="ECO:0000256" key="5">
    <source>
        <dbReference type="ARBA" id="ARBA00022645"/>
    </source>
</evidence>
<evidence type="ECO:0000256" key="3">
    <source>
        <dbReference type="ARBA" id="ARBA00022475"/>
    </source>
</evidence>
<keyword evidence="10" id="KW-0573">Peptidoglycan synthesis</keyword>
<evidence type="ECO:0000256" key="14">
    <source>
        <dbReference type="SAM" id="Phobius"/>
    </source>
</evidence>
<feature type="transmembrane region" description="Helical" evidence="14">
    <location>
        <begin position="12"/>
        <end position="33"/>
    </location>
</feature>
<sequence>MSVFNQSRSNIIRLIFLGLFLIIIVQLFNLQVIQGKYKVLAMENAVFAKVKYPDRGIIYDRKNRPILNNTIMYDLVVVPNEAVKTDTFGLCEILRIDTAEYKKRIREAVIKNGRYRPSIFEDLLEPGLQARLDENIWKFPGFALVERPVRVYPFNAAAHIMGYIGEADSNIIKRSGGFYHMGDYVGRSGLEAYYERVLMGQRGVEFLLKDNKNRLVGNYEKGRYDTPAVRGRNLHTYIDIELQQLAEKLISGKLGAVVALDPKTGGILAMASGPNYDPNSLTGPSKQKNYSRMVLDVKAPLLNRAIQGFYPPGSTYKPLGALIGLDEGVINQYSGISCTGAYYGCNKVVHCLEHWQGHSANLRLSIAHSCNSFFSDVFRKTIDNPEYRNARTGLVKWTEYMRKFGLGHRIGVDLPSEIGGNVPDTTQYDKEYRRSWNSCTMVTIGIGQDKLTATPLQMANAMAIVANKGFYYIPHFVKNFENENEQDTAMKKYREKHEVLTHISPDVFDVVQQGMQDVVEHGTAQVARIPGINMCAKTGTAENKTVLDGRVIQLKDNSMFVCFAPREDPKICVAVVVQNAGYGATWAAPIASLVVEKYLTDSLRAERLPEVKRISEANIIPDYFERLQYKTDSTRARKWFDLTKDSNYIRKYLPRQRNTNSAKKQTQSPAAPMVMKSAKEVMINENLYAKRSTIDKRNP</sequence>
<evidence type="ECO:0000256" key="8">
    <source>
        <dbReference type="ARBA" id="ARBA00022801"/>
    </source>
</evidence>
<evidence type="ECO:0000259" key="16">
    <source>
        <dbReference type="Pfam" id="PF03717"/>
    </source>
</evidence>
<evidence type="ECO:0000256" key="7">
    <source>
        <dbReference type="ARBA" id="ARBA00022692"/>
    </source>
</evidence>
<evidence type="ECO:0000256" key="10">
    <source>
        <dbReference type="ARBA" id="ARBA00022984"/>
    </source>
</evidence>
<dbReference type="InterPro" id="IPR050515">
    <property type="entry name" value="Beta-lactam/transpept"/>
</dbReference>
<evidence type="ECO:0000256" key="4">
    <source>
        <dbReference type="ARBA" id="ARBA00022519"/>
    </source>
</evidence>
<dbReference type="RefSeq" id="WP_209138333.1">
    <property type="nucleotide sequence ID" value="NZ_JAGHKO010000001.1"/>
</dbReference>
<dbReference type="Gene3D" id="3.30.1390.30">
    <property type="entry name" value="Penicillin-binding protein 2a, domain 3"/>
    <property type="match status" value="1"/>
</dbReference>
<dbReference type="PANTHER" id="PTHR30627">
    <property type="entry name" value="PEPTIDOGLYCAN D,D-TRANSPEPTIDASE"/>
    <property type="match status" value="1"/>
</dbReference>
<dbReference type="Pfam" id="PF03717">
    <property type="entry name" value="PBP_dimer"/>
    <property type="match status" value="1"/>
</dbReference>
<reference evidence="17 18" key="1">
    <citation type="submission" date="2021-03" db="EMBL/GenBank/DDBJ databases">
        <title>Assistant Professor.</title>
        <authorList>
            <person name="Huq M.A."/>
        </authorList>
    </citation>
    <scope>NUCLEOTIDE SEQUENCE [LARGE SCALE GENOMIC DNA]</scope>
    <source>
        <strain evidence="17 18">MAH-29</strain>
    </source>
</reference>
<keyword evidence="9" id="KW-0133">Cell shape</keyword>
<organism evidence="17 18">
    <name type="scientific">Niastella soli</name>
    <dbReference type="NCBI Taxonomy" id="2821487"/>
    <lineage>
        <taxon>Bacteria</taxon>
        <taxon>Pseudomonadati</taxon>
        <taxon>Bacteroidota</taxon>
        <taxon>Chitinophagia</taxon>
        <taxon>Chitinophagales</taxon>
        <taxon>Chitinophagaceae</taxon>
        <taxon>Niastella</taxon>
    </lineage>
</organism>
<evidence type="ECO:0000256" key="2">
    <source>
        <dbReference type="ARBA" id="ARBA00004236"/>
    </source>
</evidence>
<evidence type="ECO:0000313" key="18">
    <source>
        <dbReference type="Proteomes" id="UP000677244"/>
    </source>
</evidence>
<keyword evidence="7 14" id="KW-0812">Transmembrane</keyword>
<dbReference type="InterPro" id="IPR001460">
    <property type="entry name" value="PCN-bd_Tpept"/>
</dbReference>
<evidence type="ECO:0000313" key="17">
    <source>
        <dbReference type="EMBL" id="MBO9200281.1"/>
    </source>
</evidence>
<keyword evidence="11 14" id="KW-1133">Transmembrane helix</keyword>
<keyword evidence="8 17" id="KW-0378">Hydrolase</keyword>
<dbReference type="Gene3D" id="3.90.1310.10">
    <property type="entry name" value="Penicillin-binding protein 2a (Domain 2)"/>
    <property type="match status" value="1"/>
</dbReference>
<comment type="caution">
    <text evidence="17">The sequence shown here is derived from an EMBL/GenBank/DDBJ whole genome shotgun (WGS) entry which is preliminary data.</text>
</comment>
<evidence type="ECO:0000256" key="1">
    <source>
        <dbReference type="ARBA" id="ARBA00004167"/>
    </source>
</evidence>
<feature type="domain" description="Penicillin-binding protein transpeptidase" evidence="15">
    <location>
        <begin position="255"/>
        <end position="592"/>
    </location>
</feature>
<evidence type="ECO:0000256" key="9">
    <source>
        <dbReference type="ARBA" id="ARBA00022960"/>
    </source>
</evidence>
<dbReference type="SUPFAM" id="SSF56519">
    <property type="entry name" value="Penicillin binding protein dimerisation domain"/>
    <property type="match status" value="1"/>
</dbReference>
<dbReference type="Gene3D" id="3.40.710.10">
    <property type="entry name" value="DD-peptidase/beta-lactamase superfamily"/>
    <property type="match status" value="1"/>
</dbReference>
<gene>
    <name evidence="17" type="primary">mrdA</name>
    <name evidence="17" type="ORF">J7I42_08430</name>
</gene>
<dbReference type="Proteomes" id="UP000677244">
    <property type="component" value="Unassembled WGS sequence"/>
</dbReference>
<dbReference type="InterPro" id="IPR012338">
    <property type="entry name" value="Beta-lactam/transpept-like"/>
</dbReference>
<keyword evidence="13" id="KW-0961">Cell wall biogenesis/degradation</keyword>
<dbReference type="InterPro" id="IPR036138">
    <property type="entry name" value="PBP_dimer_sf"/>
</dbReference>
<dbReference type="EMBL" id="JAGHKO010000001">
    <property type="protein sequence ID" value="MBO9200281.1"/>
    <property type="molecule type" value="Genomic_DNA"/>
</dbReference>
<dbReference type="GO" id="GO:0009002">
    <property type="term" value="F:serine-type D-Ala-D-Ala carboxypeptidase activity"/>
    <property type="evidence" value="ECO:0007669"/>
    <property type="project" value="UniProtKB-EC"/>
</dbReference>
<evidence type="ECO:0000256" key="12">
    <source>
        <dbReference type="ARBA" id="ARBA00023136"/>
    </source>
</evidence>
<keyword evidence="12 14" id="KW-0472">Membrane</keyword>
<keyword evidence="4" id="KW-0997">Cell inner membrane</keyword>
<keyword evidence="3" id="KW-1003">Cell membrane</keyword>